<feature type="transmembrane region" description="Helical" evidence="7">
    <location>
        <begin position="209"/>
        <end position="228"/>
    </location>
</feature>
<dbReference type="PANTHER" id="PTHR31566:SF0">
    <property type="entry name" value="CYTOCHROME C BIOGENESIS PROTEIN CCS1, CHLOROPLASTIC"/>
    <property type="match status" value="1"/>
</dbReference>
<dbReference type="GO" id="GO:0016020">
    <property type="term" value="C:membrane"/>
    <property type="evidence" value="ECO:0007669"/>
    <property type="project" value="UniProtKB-SubCell"/>
</dbReference>
<evidence type="ECO:0000256" key="4">
    <source>
        <dbReference type="ARBA" id="ARBA00022989"/>
    </source>
</evidence>
<feature type="region of interest" description="Disordered" evidence="6">
    <location>
        <begin position="557"/>
        <end position="592"/>
    </location>
</feature>
<evidence type="ECO:0000256" key="6">
    <source>
        <dbReference type="SAM" id="MobiDB-lite"/>
    </source>
</evidence>
<feature type="transmembrane region" description="Helical" evidence="7">
    <location>
        <begin position="105"/>
        <end position="126"/>
    </location>
</feature>
<dbReference type="OrthoDB" id="3949537at2"/>
<keyword evidence="5 7" id="KW-0472">Membrane</keyword>
<evidence type="ECO:0000313" key="10">
    <source>
        <dbReference type="Proteomes" id="UP000198520"/>
    </source>
</evidence>
<feature type="domain" description="ResB-like" evidence="8">
    <location>
        <begin position="49"/>
        <end position="535"/>
    </location>
</feature>
<dbReference type="PANTHER" id="PTHR31566">
    <property type="entry name" value="CYTOCHROME C BIOGENESIS PROTEIN CCS1, CHLOROPLASTIC"/>
    <property type="match status" value="1"/>
</dbReference>
<dbReference type="Pfam" id="PF05140">
    <property type="entry name" value="ResB"/>
    <property type="match status" value="1"/>
</dbReference>
<proteinExistence type="predicted"/>
<gene>
    <name evidence="9" type="ORF">SAMN04488035_0262</name>
</gene>
<accession>A0A1I2CU84</accession>
<dbReference type="EMBL" id="FONZ01000001">
    <property type="protein sequence ID" value="SFE71742.1"/>
    <property type="molecule type" value="Genomic_DNA"/>
</dbReference>
<evidence type="ECO:0000256" key="1">
    <source>
        <dbReference type="ARBA" id="ARBA00004141"/>
    </source>
</evidence>
<feature type="transmembrane region" description="Helical" evidence="7">
    <location>
        <begin position="474"/>
        <end position="494"/>
    </location>
</feature>
<sequence>MSVDGQREARSYRPEGIDDAFTGDSQRPVLPTLGARGWLRWTWRQLTSMRVALLLLMLLAVAAVPGSTFPQLDQDPAAVAQYLDENPTWGPWLDRLGLFTVYSSVWFSAIYLLLFVSLIGCIVPRLQAHLGALRARPPRTPRRFARFPAQANRAYAADVTPAQVVDDVAAHLRRRTLGLPAFRVVRDVEDGGRETVAGERGYLRETGNIVFHLSLVGLLVAVGIGQALEYRGQAIVTQGRGFANSVSGYDTFSSGTLFEADSLHPFTMVLDQFEAQFSLDEQARAQDFTAFVTITEPGEPARPETIKVNHPLQVGGAKVYLQGNGYAPQVTVRDAAGEVAFAGTVPFIPEDGVYTSRGVIKVPDVSTGEQIGLVGYLLPTAQAAEGGVRSIHPEPYNPLLVLTVWSGDLGLDDGVPQNVYELDTSGMTQSVDDAGPVTLLIAPGETVELPDGLGTIELADLPRFVALDLRHDPALAWILVFSLTALGGLALSLFTPRRRVWARAWTEDGPAGRRTVVEVAGLARHDDVGLQAEVDAALDAARYPALTADADADGIDADDADGMDADHTTAHDDVDGAPHAGRSEEGQVDGTR</sequence>
<keyword evidence="4 7" id="KW-1133">Transmembrane helix</keyword>
<dbReference type="Proteomes" id="UP000198520">
    <property type="component" value="Unassembled WGS sequence"/>
</dbReference>
<dbReference type="GO" id="GO:0017004">
    <property type="term" value="P:cytochrome complex assembly"/>
    <property type="evidence" value="ECO:0007669"/>
    <property type="project" value="UniProtKB-KW"/>
</dbReference>
<keyword evidence="2 7" id="KW-0812">Transmembrane</keyword>
<feature type="compositionally biased region" description="Basic and acidic residues" evidence="6">
    <location>
        <begin position="564"/>
        <end position="592"/>
    </location>
</feature>
<evidence type="ECO:0000256" key="2">
    <source>
        <dbReference type="ARBA" id="ARBA00022692"/>
    </source>
</evidence>
<evidence type="ECO:0000256" key="5">
    <source>
        <dbReference type="ARBA" id="ARBA00023136"/>
    </source>
</evidence>
<feature type="transmembrane region" description="Helical" evidence="7">
    <location>
        <begin position="51"/>
        <end position="69"/>
    </location>
</feature>
<evidence type="ECO:0000259" key="8">
    <source>
        <dbReference type="Pfam" id="PF05140"/>
    </source>
</evidence>
<dbReference type="STRING" id="285351.SAMN04488035_0262"/>
<evidence type="ECO:0000256" key="7">
    <source>
        <dbReference type="SAM" id="Phobius"/>
    </source>
</evidence>
<comment type="subcellular location">
    <subcellularLocation>
        <location evidence="1">Membrane</location>
        <topology evidence="1">Multi-pass membrane protein</topology>
    </subcellularLocation>
</comment>
<organism evidence="9 10">
    <name type="scientific">Flavimobilis marinus</name>
    <dbReference type="NCBI Taxonomy" id="285351"/>
    <lineage>
        <taxon>Bacteria</taxon>
        <taxon>Bacillati</taxon>
        <taxon>Actinomycetota</taxon>
        <taxon>Actinomycetes</taxon>
        <taxon>Micrococcales</taxon>
        <taxon>Jonesiaceae</taxon>
        <taxon>Flavimobilis</taxon>
    </lineage>
</organism>
<evidence type="ECO:0000313" key="9">
    <source>
        <dbReference type="EMBL" id="SFE71742.1"/>
    </source>
</evidence>
<dbReference type="InterPro" id="IPR023494">
    <property type="entry name" value="Cyt_c_bgen_Ccs1/CcsB/ResB"/>
</dbReference>
<name>A0A1I2CU84_9MICO</name>
<evidence type="ECO:0000256" key="3">
    <source>
        <dbReference type="ARBA" id="ARBA00022748"/>
    </source>
</evidence>
<keyword evidence="10" id="KW-1185">Reference proteome</keyword>
<keyword evidence="3" id="KW-0201">Cytochrome c-type biogenesis</keyword>
<dbReference type="InterPro" id="IPR007816">
    <property type="entry name" value="ResB-like_domain"/>
</dbReference>
<dbReference type="RefSeq" id="WP_093374345.1">
    <property type="nucleotide sequence ID" value="NZ_BNAN01000001.1"/>
</dbReference>
<reference evidence="10" key="1">
    <citation type="submission" date="2016-10" db="EMBL/GenBank/DDBJ databases">
        <authorList>
            <person name="Varghese N."/>
            <person name="Submissions S."/>
        </authorList>
    </citation>
    <scope>NUCLEOTIDE SEQUENCE [LARGE SCALE GENOMIC DNA]</scope>
    <source>
        <strain evidence="10">DSM 19083</strain>
    </source>
</reference>
<dbReference type="AlphaFoldDB" id="A0A1I2CU84"/>
<protein>
    <submittedName>
        <fullName evidence="9">Cytochrome c biogenesis protein</fullName>
    </submittedName>
</protein>